<dbReference type="InterPro" id="IPR008030">
    <property type="entry name" value="NmrA-like"/>
</dbReference>
<dbReference type="InterPro" id="IPR036291">
    <property type="entry name" value="NAD(P)-bd_dom_sf"/>
</dbReference>
<proteinExistence type="predicted"/>
<dbReference type="Pfam" id="PF05368">
    <property type="entry name" value="NmrA"/>
    <property type="match status" value="1"/>
</dbReference>
<gene>
    <name evidence="2" type="ORF">GCM10009539_61390</name>
</gene>
<evidence type="ECO:0000259" key="1">
    <source>
        <dbReference type="Pfam" id="PF05368"/>
    </source>
</evidence>
<evidence type="ECO:0000313" key="2">
    <source>
        <dbReference type="EMBL" id="GAA0266316.1"/>
    </source>
</evidence>
<dbReference type="EMBL" id="BAAAGX010000025">
    <property type="protein sequence ID" value="GAA0266316.1"/>
    <property type="molecule type" value="Genomic_DNA"/>
</dbReference>
<dbReference type="PANTHER" id="PTHR47129:SF1">
    <property type="entry name" value="NMRA-LIKE DOMAIN-CONTAINING PROTEIN"/>
    <property type="match status" value="1"/>
</dbReference>
<dbReference type="Gene3D" id="3.40.50.720">
    <property type="entry name" value="NAD(P)-binding Rossmann-like Domain"/>
    <property type="match status" value="1"/>
</dbReference>
<organism evidence="2 3">
    <name type="scientific">Cryptosporangium japonicum</name>
    <dbReference type="NCBI Taxonomy" id="80872"/>
    <lineage>
        <taxon>Bacteria</taxon>
        <taxon>Bacillati</taxon>
        <taxon>Actinomycetota</taxon>
        <taxon>Actinomycetes</taxon>
        <taxon>Cryptosporangiales</taxon>
        <taxon>Cryptosporangiaceae</taxon>
        <taxon>Cryptosporangium</taxon>
    </lineage>
</organism>
<reference evidence="2 3" key="1">
    <citation type="journal article" date="2019" name="Int. J. Syst. Evol. Microbiol.">
        <title>The Global Catalogue of Microorganisms (GCM) 10K type strain sequencing project: providing services to taxonomists for standard genome sequencing and annotation.</title>
        <authorList>
            <consortium name="The Broad Institute Genomics Platform"/>
            <consortium name="The Broad Institute Genome Sequencing Center for Infectious Disease"/>
            <person name="Wu L."/>
            <person name="Ma J."/>
        </authorList>
    </citation>
    <scope>NUCLEOTIDE SEQUENCE [LARGE SCALE GENOMIC DNA]</scope>
    <source>
        <strain evidence="2 3">JCM 10425</strain>
    </source>
</reference>
<dbReference type="CDD" id="cd05269">
    <property type="entry name" value="TMR_SDR_a"/>
    <property type="match status" value="1"/>
</dbReference>
<name>A0ABN0UYG8_9ACTN</name>
<dbReference type="Gene3D" id="3.90.25.10">
    <property type="entry name" value="UDP-galactose 4-epimerase, domain 1"/>
    <property type="match status" value="1"/>
</dbReference>
<dbReference type="PANTHER" id="PTHR47129">
    <property type="entry name" value="QUINONE OXIDOREDUCTASE 2"/>
    <property type="match status" value="1"/>
</dbReference>
<dbReference type="InterPro" id="IPR052718">
    <property type="entry name" value="NmrA-type_oxidoreductase"/>
</dbReference>
<feature type="domain" description="NmrA-like" evidence="1">
    <location>
        <begin position="3"/>
        <end position="253"/>
    </location>
</feature>
<keyword evidence="3" id="KW-1185">Reference proteome</keyword>
<sequence>MGKLLVTGATGNLGRRTLQLLLERLPAERLAGLSRAPERAADLAERGVDIRPGDYFDYASLVRAFDGVDKLLLVSAQAFTDRNAQHFNAIAAAKHAGVRHVIYTAIQRDDALGITQVGVTESDVFAEQTLRASGLDYTVLRNPMYLDQFDGYVGADAYENGVRVPPGEGTMAPALLRDLAAANVAVLTGDGHENTTYTLNGSEAASFREIAATLSEIHGRPVPYLPVEVEEYLESHVRNGLPRHVAEFLTAWVAGVGLGSFSRNTDDLERLIGYRPTSYREYLEENYPAVTKRETAPL</sequence>
<comment type="caution">
    <text evidence="2">The sequence shown here is derived from an EMBL/GenBank/DDBJ whole genome shotgun (WGS) entry which is preliminary data.</text>
</comment>
<evidence type="ECO:0000313" key="3">
    <source>
        <dbReference type="Proteomes" id="UP001500967"/>
    </source>
</evidence>
<dbReference type="Proteomes" id="UP001500967">
    <property type="component" value="Unassembled WGS sequence"/>
</dbReference>
<accession>A0ABN0UYG8</accession>
<protein>
    <submittedName>
        <fullName evidence="2">SDR family oxidoreductase</fullName>
    </submittedName>
</protein>
<dbReference type="RefSeq" id="WP_344652397.1">
    <property type="nucleotide sequence ID" value="NZ_BAAAGX010000025.1"/>
</dbReference>
<dbReference type="SUPFAM" id="SSF51735">
    <property type="entry name" value="NAD(P)-binding Rossmann-fold domains"/>
    <property type="match status" value="1"/>
</dbReference>